<evidence type="ECO:0000259" key="7">
    <source>
        <dbReference type="PROSITE" id="PS50850"/>
    </source>
</evidence>
<feature type="transmembrane region" description="Helical" evidence="6">
    <location>
        <begin position="125"/>
        <end position="151"/>
    </location>
</feature>
<comment type="subcellular location">
    <subcellularLocation>
        <location evidence="1">Cell membrane</location>
        <topology evidence="1">Multi-pass membrane protein</topology>
    </subcellularLocation>
</comment>
<proteinExistence type="predicted"/>
<evidence type="ECO:0000256" key="6">
    <source>
        <dbReference type="SAM" id="Phobius"/>
    </source>
</evidence>
<evidence type="ECO:0000256" key="5">
    <source>
        <dbReference type="ARBA" id="ARBA00023136"/>
    </source>
</evidence>
<dbReference type="PANTHER" id="PTHR23526">
    <property type="entry name" value="INTEGRAL MEMBRANE TRANSPORT PROTEIN-RELATED"/>
    <property type="match status" value="1"/>
</dbReference>
<accession>A0A3S1DHG0</accession>
<dbReference type="GO" id="GO:0022857">
    <property type="term" value="F:transmembrane transporter activity"/>
    <property type="evidence" value="ECO:0007669"/>
    <property type="project" value="InterPro"/>
</dbReference>
<dbReference type="Proteomes" id="UP000279446">
    <property type="component" value="Unassembled WGS sequence"/>
</dbReference>
<evidence type="ECO:0000313" key="9">
    <source>
        <dbReference type="Proteomes" id="UP000279446"/>
    </source>
</evidence>
<dbReference type="PANTHER" id="PTHR23526:SF2">
    <property type="entry name" value="MAJOR FACILITATOR SUPERFAMILY (MFS) PROFILE DOMAIN-CONTAINING PROTEIN"/>
    <property type="match status" value="1"/>
</dbReference>
<keyword evidence="4 6" id="KW-1133">Transmembrane helix</keyword>
<feature type="transmembrane region" description="Helical" evidence="6">
    <location>
        <begin position="194"/>
        <end position="220"/>
    </location>
</feature>
<dbReference type="SUPFAM" id="SSF103473">
    <property type="entry name" value="MFS general substrate transporter"/>
    <property type="match status" value="1"/>
</dbReference>
<keyword evidence="5 6" id="KW-0472">Membrane</keyword>
<feature type="transmembrane region" description="Helical" evidence="6">
    <location>
        <begin position="31"/>
        <end position="59"/>
    </location>
</feature>
<dbReference type="InterPro" id="IPR036259">
    <property type="entry name" value="MFS_trans_sf"/>
</dbReference>
<dbReference type="InterPro" id="IPR052528">
    <property type="entry name" value="Sugar_transport-like"/>
</dbReference>
<dbReference type="RefSeq" id="WP_127195006.1">
    <property type="nucleotide sequence ID" value="NZ_RZNY01000045.1"/>
</dbReference>
<protein>
    <submittedName>
        <fullName evidence="8">MFS transporter</fullName>
    </submittedName>
</protein>
<feature type="transmembrane region" description="Helical" evidence="6">
    <location>
        <begin position="163"/>
        <end position="182"/>
    </location>
</feature>
<gene>
    <name evidence="8" type="ORF">EJP82_26105</name>
</gene>
<organism evidence="8 9">
    <name type="scientific">Paenibacillus anaericanus</name>
    <dbReference type="NCBI Taxonomy" id="170367"/>
    <lineage>
        <taxon>Bacteria</taxon>
        <taxon>Bacillati</taxon>
        <taxon>Bacillota</taxon>
        <taxon>Bacilli</taxon>
        <taxon>Bacillales</taxon>
        <taxon>Paenibacillaceae</taxon>
        <taxon>Paenibacillus</taxon>
    </lineage>
</organism>
<feature type="transmembrane region" description="Helical" evidence="6">
    <location>
        <begin position="272"/>
        <end position="295"/>
    </location>
</feature>
<dbReference type="InterPro" id="IPR020846">
    <property type="entry name" value="MFS_dom"/>
</dbReference>
<evidence type="ECO:0000313" key="8">
    <source>
        <dbReference type="EMBL" id="RUT39425.1"/>
    </source>
</evidence>
<evidence type="ECO:0000256" key="4">
    <source>
        <dbReference type="ARBA" id="ARBA00022989"/>
    </source>
</evidence>
<reference evidence="8 9" key="1">
    <citation type="submission" date="2018-12" db="EMBL/GenBank/DDBJ databases">
        <authorList>
            <person name="Sun L."/>
            <person name="Chen Z."/>
        </authorList>
    </citation>
    <scope>NUCLEOTIDE SEQUENCE [LARGE SCALE GENOMIC DNA]</scope>
    <source>
        <strain evidence="8 9">DSM 15890</strain>
    </source>
</reference>
<keyword evidence="9" id="KW-1185">Reference proteome</keyword>
<feature type="transmembrane region" description="Helical" evidence="6">
    <location>
        <begin position="65"/>
        <end position="86"/>
    </location>
</feature>
<comment type="caution">
    <text evidence="8">The sequence shown here is derived from an EMBL/GenBank/DDBJ whole genome shotgun (WGS) entry which is preliminary data.</text>
</comment>
<evidence type="ECO:0000256" key="3">
    <source>
        <dbReference type="ARBA" id="ARBA00022692"/>
    </source>
</evidence>
<evidence type="ECO:0000256" key="2">
    <source>
        <dbReference type="ARBA" id="ARBA00022448"/>
    </source>
</evidence>
<dbReference type="AlphaFoldDB" id="A0A3S1DHG0"/>
<evidence type="ECO:0000256" key="1">
    <source>
        <dbReference type="ARBA" id="ARBA00004651"/>
    </source>
</evidence>
<sequence>MGTTDRFPKECIQIITAHKGRRKLSSQRKNLYIATTEGISTSLFQALLGGPFLTGYLLYLGADSSVIGFVLSITTLFNIVQIFIAFLVQKLQARKWTLVIFIALQRTLWGATGLIPFVLSKEWWVPVFIVLYASAFLSNTVINVLWTSLLGDIVPAGVRGKYFGIRNTITSALGSIAIFAGGKLLDSYPESTGFLILYILAWFFGIMNIVTFCFYPDIPFEKSTENRIMPMIKKTFRDKSFINSTIFLASWLFLQTLVVPLFSYVMLDLLHINYQTVSLLTVVQTFSMMSSLYVWGNLNAKYSNRTLLFWTLPIIAGSCLAWGLLSFIPVLPVLFLSHILFGIGAGGFNQLVFNFTIGDTPKSERPMFIAMFAAITGVATFFGPMIGGQLFKLMKVLPDWVQQFGFQTVVGFVMLIVALTFGRRILKEAK</sequence>
<feature type="transmembrane region" description="Helical" evidence="6">
    <location>
        <begin position="406"/>
        <end position="426"/>
    </location>
</feature>
<keyword evidence="2" id="KW-0813">Transport</keyword>
<feature type="transmembrane region" description="Helical" evidence="6">
    <location>
        <begin position="98"/>
        <end position="119"/>
    </location>
</feature>
<dbReference type="GO" id="GO:0005886">
    <property type="term" value="C:plasma membrane"/>
    <property type="evidence" value="ECO:0007669"/>
    <property type="project" value="UniProtKB-SubCell"/>
</dbReference>
<dbReference type="EMBL" id="RZNY01000045">
    <property type="protein sequence ID" value="RUT39425.1"/>
    <property type="molecule type" value="Genomic_DNA"/>
</dbReference>
<dbReference type="PROSITE" id="PS50850">
    <property type="entry name" value="MFS"/>
    <property type="match status" value="1"/>
</dbReference>
<feature type="transmembrane region" description="Helical" evidence="6">
    <location>
        <begin position="334"/>
        <end position="355"/>
    </location>
</feature>
<dbReference type="Pfam" id="PF07690">
    <property type="entry name" value="MFS_1"/>
    <property type="match status" value="1"/>
</dbReference>
<feature type="transmembrane region" description="Helical" evidence="6">
    <location>
        <begin position="367"/>
        <end position="386"/>
    </location>
</feature>
<dbReference type="OrthoDB" id="9772882at2"/>
<dbReference type="Gene3D" id="1.20.1250.20">
    <property type="entry name" value="MFS general substrate transporter like domains"/>
    <property type="match status" value="1"/>
</dbReference>
<dbReference type="InterPro" id="IPR011701">
    <property type="entry name" value="MFS"/>
</dbReference>
<keyword evidence="3 6" id="KW-0812">Transmembrane</keyword>
<feature type="domain" description="Major facilitator superfamily (MFS) profile" evidence="7">
    <location>
        <begin position="194"/>
        <end position="430"/>
    </location>
</feature>
<feature type="transmembrane region" description="Helical" evidence="6">
    <location>
        <begin position="241"/>
        <end position="266"/>
    </location>
</feature>
<name>A0A3S1DHG0_9BACL</name>
<feature type="transmembrane region" description="Helical" evidence="6">
    <location>
        <begin position="307"/>
        <end position="328"/>
    </location>
</feature>